<comment type="subcellular location">
    <subcellularLocation>
        <location evidence="8">Cytoplasm</location>
    </subcellularLocation>
</comment>
<dbReference type="STRING" id="137733.SAMN05421767_10910"/>
<comment type="cofactor">
    <cofactor evidence="8">
        <name>Mg(2+)</name>
        <dbReference type="ChEBI" id="CHEBI:18420"/>
    </cofactor>
</comment>
<feature type="binding site" evidence="8">
    <location>
        <position position="9"/>
    </location>
    <ligand>
        <name>Mg(2+)</name>
        <dbReference type="ChEBI" id="CHEBI:18420"/>
    </ligand>
</feature>
<dbReference type="GO" id="GO:0000287">
    <property type="term" value="F:magnesium ion binding"/>
    <property type="evidence" value="ECO:0007669"/>
    <property type="project" value="UniProtKB-UniRule"/>
</dbReference>
<dbReference type="NCBIfam" id="TIGR00556">
    <property type="entry name" value="pantethn_trn"/>
    <property type="match status" value="1"/>
</dbReference>
<evidence type="ECO:0000256" key="6">
    <source>
        <dbReference type="ARBA" id="ARBA00023098"/>
    </source>
</evidence>
<keyword evidence="7 8" id="KW-0275">Fatty acid biosynthesis</keyword>
<accession>A0A1H9JIE1</accession>
<feature type="binding site" evidence="8">
    <location>
        <position position="59"/>
    </location>
    <ligand>
        <name>Mg(2+)</name>
        <dbReference type="ChEBI" id="CHEBI:18420"/>
    </ligand>
</feature>
<evidence type="ECO:0000256" key="7">
    <source>
        <dbReference type="ARBA" id="ARBA00023160"/>
    </source>
</evidence>
<gene>
    <name evidence="8" type="primary">acpS</name>
    <name evidence="10" type="ORF">SAMN05421767_10910</name>
</gene>
<reference evidence="10 11" key="1">
    <citation type="submission" date="2016-10" db="EMBL/GenBank/DDBJ databases">
        <authorList>
            <person name="de Groot N.N."/>
        </authorList>
    </citation>
    <scope>NUCLEOTIDE SEQUENCE [LARGE SCALE GENOMIC DNA]</scope>
    <source>
        <strain evidence="10 11">DSM 15827</strain>
    </source>
</reference>
<keyword evidence="1 8" id="KW-0444">Lipid biosynthesis</keyword>
<keyword evidence="11" id="KW-1185">Reference proteome</keyword>
<organism evidence="10 11">
    <name type="scientific">Granulicatella balaenopterae</name>
    <dbReference type="NCBI Taxonomy" id="137733"/>
    <lineage>
        <taxon>Bacteria</taxon>
        <taxon>Bacillati</taxon>
        <taxon>Bacillota</taxon>
        <taxon>Bacilli</taxon>
        <taxon>Lactobacillales</taxon>
        <taxon>Carnobacteriaceae</taxon>
        <taxon>Granulicatella</taxon>
    </lineage>
</organism>
<dbReference type="GO" id="GO:0005737">
    <property type="term" value="C:cytoplasm"/>
    <property type="evidence" value="ECO:0007669"/>
    <property type="project" value="UniProtKB-SubCell"/>
</dbReference>
<dbReference type="Proteomes" id="UP000198556">
    <property type="component" value="Unassembled WGS sequence"/>
</dbReference>
<keyword evidence="5 8" id="KW-0460">Magnesium</keyword>
<keyword evidence="4 8" id="KW-0276">Fatty acid metabolism</keyword>
<evidence type="ECO:0000313" key="11">
    <source>
        <dbReference type="Proteomes" id="UP000198556"/>
    </source>
</evidence>
<dbReference type="Gene3D" id="3.90.470.20">
    <property type="entry name" value="4'-phosphopantetheinyl transferase domain"/>
    <property type="match status" value="1"/>
</dbReference>
<evidence type="ECO:0000256" key="2">
    <source>
        <dbReference type="ARBA" id="ARBA00022679"/>
    </source>
</evidence>
<evidence type="ECO:0000259" key="9">
    <source>
        <dbReference type="Pfam" id="PF01648"/>
    </source>
</evidence>
<evidence type="ECO:0000256" key="5">
    <source>
        <dbReference type="ARBA" id="ARBA00022842"/>
    </source>
</evidence>
<dbReference type="Pfam" id="PF01648">
    <property type="entry name" value="ACPS"/>
    <property type="match status" value="1"/>
</dbReference>
<comment type="catalytic activity">
    <reaction evidence="8">
        <text>apo-[ACP] + CoA = holo-[ACP] + adenosine 3',5'-bisphosphate + H(+)</text>
        <dbReference type="Rhea" id="RHEA:12068"/>
        <dbReference type="Rhea" id="RHEA-COMP:9685"/>
        <dbReference type="Rhea" id="RHEA-COMP:9690"/>
        <dbReference type="ChEBI" id="CHEBI:15378"/>
        <dbReference type="ChEBI" id="CHEBI:29999"/>
        <dbReference type="ChEBI" id="CHEBI:57287"/>
        <dbReference type="ChEBI" id="CHEBI:58343"/>
        <dbReference type="ChEBI" id="CHEBI:64479"/>
        <dbReference type="EC" id="2.7.8.7"/>
    </reaction>
</comment>
<dbReference type="InterPro" id="IPR037143">
    <property type="entry name" value="4-PPantetheinyl_Trfase_dom_sf"/>
</dbReference>
<dbReference type="NCBIfam" id="TIGR00516">
    <property type="entry name" value="acpS"/>
    <property type="match status" value="1"/>
</dbReference>
<keyword evidence="8" id="KW-0963">Cytoplasm</keyword>
<keyword evidence="6 8" id="KW-0443">Lipid metabolism</keyword>
<evidence type="ECO:0000256" key="3">
    <source>
        <dbReference type="ARBA" id="ARBA00022723"/>
    </source>
</evidence>
<evidence type="ECO:0000256" key="1">
    <source>
        <dbReference type="ARBA" id="ARBA00022516"/>
    </source>
</evidence>
<dbReference type="InterPro" id="IPR002582">
    <property type="entry name" value="ACPS"/>
</dbReference>
<dbReference type="HAMAP" id="MF_00101">
    <property type="entry name" value="AcpS"/>
    <property type="match status" value="1"/>
</dbReference>
<comment type="similarity">
    <text evidence="8">Belongs to the P-Pant transferase superfamily. AcpS family.</text>
</comment>
<dbReference type="AlphaFoldDB" id="A0A1H9JIE1"/>
<evidence type="ECO:0000256" key="8">
    <source>
        <dbReference type="HAMAP-Rule" id="MF_00101"/>
    </source>
</evidence>
<dbReference type="GO" id="GO:0006633">
    <property type="term" value="P:fatty acid biosynthetic process"/>
    <property type="evidence" value="ECO:0007669"/>
    <property type="project" value="UniProtKB-UniRule"/>
</dbReference>
<feature type="domain" description="4'-phosphopantetheinyl transferase" evidence="9">
    <location>
        <begin position="5"/>
        <end position="107"/>
    </location>
</feature>
<dbReference type="EC" id="2.7.8.7" evidence="8"/>
<keyword evidence="2 8" id="KW-0808">Transferase</keyword>
<proteinExistence type="inferred from homology"/>
<evidence type="ECO:0000313" key="10">
    <source>
        <dbReference type="EMBL" id="SEQ86559.1"/>
    </source>
</evidence>
<protein>
    <recommendedName>
        <fullName evidence="8">Holo-[acyl-carrier-protein] synthase</fullName>
        <shortName evidence="8">Holo-ACP synthase</shortName>
        <ecNumber evidence="8">2.7.8.7</ecNumber>
    </recommendedName>
    <alternativeName>
        <fullName evidence="8">4'-phosphopantetheinyl transferase AcpS</fullName>
    </alternativeName>
</protein>
<dbReference type="GO" id="GO:0008897">
    <property type="term" value="F:holo-[acyl-carrier-protein] synthase activity"/>
    <property type="evidence" value="ECO:0007669"/>
    <property type="project" value="UniProtKB-UniRule"/>
</dbReference>
<dbReference type="InterPro" id="IPR008278">
    <property type="entry name" value="4-PPantetheinyl_Trfase_dom"/>
</dbReference>
<keyword evidence="3 8" id="KW-0479">Metal-binding</keyword>
<dbReference type="InterPro" id="IPR004568">
    <property type="entry name" value="Ppantetheine-prot_Trfase_dom"/>
</dbReference>
<sequence>MSISGIGMDAIELSRVREVWERNGRFCERILTANELEIFHSLKGVRQLEFLAGRFAAKEAYSKAFGTGIGARLSFLDIEVLWDELGKPIVTKGPFRGQVHLSLSHTKETAFAYIIFEDE</sequence>
<name>A0A1H9JIE1_9LACT</name>
<comment type="function">
    <text evidence="8">Transfers the 4'-phosphopantetheine moiety from coenzyme A to a Ser of acyl-carrier-protein.</text>
</comment>
<dbReference type="EMBL" id="FOGF01000009">
    <property type="protein sequence ID" value="SEQ86559.1"/>
    <property type="molecule type" value="Genomic_DNA"/>
</dbReference>
<dbReference type="RefSeq" id="WP_281242663.1">
    <property type="nucleotide sequence ID" value="NZ_FOGF01000009.1"/>
</dbReference>
<evidence type="ECO:0000256" key="4">
    <source>
        <dbReference type="ARBA" id="ARBA00022832"/>
    </source>
</evidence>
<dbReference type="SUPFAM" id="SSF56214">
    <property type="entry name" value="4'-phosphopantetheinyl transferase"/>
    <property type="match status" value="1"/>
</dbReference>